<gene>
    <name evidence="7 10" type="primary">proA</name>
    <name evidence="10" type="ORF">NITMOv2_3357</name>
</gene>
<dbReference type="Gene3D" id="3.40.605.10">
    <property type="entry name" value="Aldehyde Dehydrogenase, Chain A, domain 1"/>
    <property type="match status" value="1"/>
</dbReference>
<dbReference type="GO" id="GO:0055129">
    <property type="term" value="P:L-proline biosynthetic process"/>
    <property type="evidence" value="ECO:0007669"/>
    <property type="project" value="UniProtKB-UniRule"/>
</dbReference>
<dbReference type="GO" id="GO:0004350">
    <property type="term" value="F:glutamate-5-semialdehyde dehydrogenase activity"/>
    <property type="evidence" value="ECO:0007669"/>
    <property type="project" value="UniProtKB-UniRule"/>
</dbReference>
<evidence type="ECO:0000259" key="9">
    <source>
        <dbReference type="Pfam" id="PF00171"/>
    </source>
</evidence>
<feature type="region of interest" description="Disordered" evidence="8">
    <location>
        <begin position="1"/>
        <end position="22"/>
    </location>
</feature>
<dbReference type="InterPro" id="IPR016161">
    <property type="entry name" value="Ald_DH/histidinol_DH"/>
</dbReference>
<keyword evidence="2 7" id="KW-0028">Amino-acid biosynthesis</keyword>
<evidence type="ECO:0000256" key="8">
    <source>
        <dbReference type="SAM" id="MobiDB-lite"/>
    </source>
</evidence>
<dbReference type="InterPro" id="IPR016163">
    <property type="entry name" value="Ald_DH_C"/>
</dbReference>
<evidence type="ECO:0000256" key="7">
    <source>
        <dbReference type="HAMAP-Rule" id="MF_00412"/>
    </source>
</evidence>
<dbReference type="EMBL" id="CP011801">
    <property type="protein sequence ID" value="ALA59749.1"/>
    <property type="molecule type" value="Genomic_DNA"/>
</dbReference>
<dbReference type="FunFam" id="3.40.309.10:FF:000006">
    <property type="entry name" value="Gamma-glutamyl phosphate reductase"/>
    <property type="match status" value="1"/>
</dbReference>
<dbReference type="AlphaFoldDB" id="A0A0K2GFW8"/>
<proteinExistence type="inferred from homology"/>
<organism evidence="10 11">
    <name type="scientific">Nitrospira moscoviensis</name>
    <dbReference type="NCBI Taxonomy" id="42253"/>
    <lineage>
        <taxon>Bacteria</taxon>
        <taxon>Pseudomonadati</taxon>
        <taxon>Nitrospirota</taxon>
        <taxon>Nitrospiria</taxon>
        <taxon>Nitrospirales</taxon>
        <taxon>Nitrospiraceae</taxon>
        <taxon>Nitrospira</taxon>
    </lineage>
</organism>
<dbReference type="PANTHER" id="PTHR11063">
    <property type="entry name" value="GLUTAMATE SEMIALDEHYDE DEHYDROGENASE"/>
    <property type="match status" value="1"/>
</dbReference>
<dbReference type="Proteomes" id="UP000069205">
    <property type="component" value="Chromosome"/>
</dbReference>
<evidence type="ECO:0000313" key="10">
    <source>
        <dbReference type="EMBL" id="ALA59749.1"/>
    </source>
</evidence>
<dbReference type="PATRIC" id="fig|42253.5.peg.3311"/>
<dbReference type="InterPro" id="IPR012134">
    <property type="entry name" value="Glu-5-SA_DH"/>
</dbReference>
<evidence type="ECO:0000256" key="5">
    <source>
        <dbReference type="ARBA" id="ARBA00023002"/>
    </source>
</evidence>
<keyword evidence="7" id="KW-0963">Cytoplasm</keyword>
<dbReference type="EC" id="1.2.1.41" evidence="7"/>
<dbReference type="NCBIfam" id="NF001221">
    <property type="entry name" value="PRK00197.1"/>
    <property type="match status" value="1"/>
</dbReference>
<protein>
    <recommendedName>
        <fullName evidence="7">Gamma-glutamyl phosphate reductase</fullName>
        <shortName evidence="7">GPR</shortName>
        <ecNumber evidence="7">1.2.1.41</ecNumber>
    </recommendedName>
    <alternativeName>
        <fullName evidence="7">Glutamate-5-semialdehyde dehydrogenase</fullName>
    </alternativeName>
    <alternativeName>
        <fullName evidence="7">Glutamyl-gamma-semialdehyde dehydrogenase</fullName>
        <shortName evidence="7">GSA dehydrogenase</shortName>
    </alternativeName>
</protein>
<dbReference type="SUPFAM" id="SSF53720">
    <property type="entry name" value="ALDH-like"/>
    <property type="match status" value="1"/>
</dbReference>
<comment type="catalytic activity">
    <reaction evidence="6 7">
        <text>L-glutamate 5-semialdehyde + phosphate + NADP(+) = L-glutamyl 5-phosphate + NADPH + H(+)</text>
        <dbReference type="Rhea" id="RHEA:19541"/>
        <dbReference type="ChEBI" id="CHEBI:15378"/>
        <dbReference type="ChEBI" id="CHEBI:43474"/>
        <dbReference type="ChEBI" id="CHEBI:57783"/>
        <dbReference type="ChEBI" id="CHEBI:58066"/>
        <dbReference type="ChEBI" id="CHEBI:58274"/>
        <dbReference type="ChEBI" id="CHEBI:58349"/>
        <dbReference type="EC" id="1.2.1.41"/>
    </reaction>
</comment>
<comment type="subcellular location">
    <subcellularLocation>
        <location evidence="7">Cytoplasm</location>
    </subcellularLocation>
</comment>
<evidence type="ECO:0000256" key="1">
    <source>
        <dbReference type="ARBA" id="ARBA00004985"/>
    </source>
</evidence>
<comment type="similarity">
    <text evidence="7">Belongs to the gamma-glutamyl phosphate reductase family.</text>
</comment>
<dbReference type="InterPro" id="IPR015590">
    <property type="entry name" value="Aldehyde_DH_dom"/>
</dbReference>
<evidence type="ECO:0000313" key="11">
    <source>
        <dbReference type="Proteomes" id="UP000069205"/>
    </source>
</evidence>
<feature type="compositionally biased region" description="Basic and acidic residues" evidence="8">
    <location>
        <begin position="1"/>
        <end position="10"/>
    </location>
</feature>
<evidence type="ECO:0000256" key="3">
    <source>
        <dbReference type="ARBA" id="ARBA00022650"/>
    </source>
</evidence>
<dbReference type="NCBIfam" id="TIGR00407">
    <property type="entry name" value="proA"/>
    <property type="match status" value="1"/>
</dbReference>
<name>A0A0K2GFW8_NITMO</name>
<dbReference type="InterPro" id="IPR000965">
    <property type="entry name" value="GPR_dom"/>
</dbReference>
<dbReference type="UniPathway" id="UPA00098">
    <property type="reaction ID" value="UER00360"/>
</dbReference>
<reference evidence="10 11" key="1">
    <citation type="journal article" date="2015" name="Proc. Natl. Acad. Sci. U.S.A.">
        <title>Expanded metabolic versatility of ubiquitous nitrite-oxidizing bacteria from the genus Nitrospira.</title>
        <authorList>
            <person name="Koch H."/>
            <person name="Lucker S."/>
            <person name="Albertsen M."/>
            <person name="Kitzinger K."/>
            <person name="Herbold C."/>
            <person name="Spieck E."/>
            <person name="Nielsen P.H."/>
            <person name="Wagner M."/>
            <person name="Daims H."/>
        </authorList>
    </citation>
    <scope>NUCLEOTIDE SEQUENCE [LARGE SCALE GENOMIC DNA]</scope>
    <source>
        <strain evidence="10 11">NSP M-1</strain>
    </source>
</reference>
<evidence type="ECO:0000256" key="4">
    <source>
        <dbReference type="ARBA" id="ARBA00022857"/>
    </source>
</evidence>
<comment type="function">
    <text evidence="7">Catalyzes the NADPH-dependent reduction of L-glutamate 5-phosphate into L-glutamate 5-semialdehyde and phosphate. The product spontaneously undergoes cyclization to form 1-pyrroline-5-carboxylate.</text>
</comment>
<keyword evidence="5 7" id="KW-0560">Oxidoreductase</keyword>
<dbReference type="PIRSF" id="PIRSF000151">
    <property type="entry name" value="GPR"/>
    <property type="match status" value="1"/>
</dbReference>
<evidence type="ECO:0000256" key="6">
    <source>
        <dbReference type="ARBA" id="ARBA00049024"/>
    </source>
</evidence>
<dbReference type="GO" id="GO:0050661">
    <property type="term" value="F:NADP binding"/>
    <property type="evidence" value="ECO:0007669"/>
    <property type="project" value="InterPro"/>
</dbReference>
<keyword evidence="11" id="KW-1185">Reference proteome</keyword>
<comment type="pathway">
    <text evidence="1 7">Amino-acid biosynthesis; L-proline biosynthesis; L-glutamate 5-semialdehyde from L-glutamate: step 2/2.</text>
</comment>
<dbReference type="HAMAP" id="MF_00412">
    <property type="entry name" value="ProA"/>
    <property type="match status" value="1"/>
</dbReference>
<dbReference type="PANTHER" id="PTHR11063:SF8">
    <property type="entry name" value="DELTA-1-PYRROLINE-5-CARBOXYLATE SYNTHASE"/>
    <property type="match status" value="1"/>
</dbReference>
<dbReference type="InterPro" id="IPR016162">
    <property type="entry name" value="Ald_DH_N"/>
</dbReference>
<accession>A0A0K2GFW8</accession>
<sequence>MDTELQKVEDSQIEPEPEPKPIPEYVADLVTKAKAASGKLAGLSTAVKDKALSAMADALEAKTEELLSANEKDLDAFGDEPAKKAMADRLRLTEQRIAEMAAGIREIVKLPDPLGGMPAMWTRPNGMQVGRVRVPIGVIGIIYESRPNVTADSAALCLKSGNVCVLRGGSEAIHSNTAIAGILAEAAEKAGVPAGAITFVDRADREVVPVLLKQDRYIDLIIPRGGESLMKTIAEHATIPVVKHDAGVCHIYVDASADPAMAESICVNAKAQRPSTCNAMETLLIHQSIARTLLPKLAASLSAAHVEIRGCPKTCQLVPEAKPATEQDYGKEFLDLILAVKVVKNIDEALEHIAQYGSRHTEAIITSDYARSMRFLKEVDAGAVLVNASTRLNDGYQFGLGAEIGISTSRIHARGPMGLEELTCFKFIVLGSGQVRE</sequence>
<feature type="domain" description="Aldehyde dehydrogenase" evidence="9">
    <location>
        <begin position="26"/>
        <end position="306"/>
    </location>
</feature>
<dbReference type="Gene3D" id="3.40.309.10">
    <property type="entry name" value="Aldehyde Dehydrogenase, Chain A, domain 2"/>
    <property type="match status" value="1"/>
</dbReference>
<dbReference type="InterPro" id="IPR020593">
    <property type="entry name" value="G-glutamylP_reductase_CS"/>
</dbReference>
<keyword evidence="3 7" id="KW-0641">Proline biosynthesis</keyword>
<evidence type="ECO:0000256" key="2">
    <source>
        <dbReference type="ARBA" id="ARBA00022605"/>
    </source>
</evidence>
<dbReference type="PROSITE" id="PS01223">
    <property type="entry name" value="PROA"/>
    <property type="match status" value="1"/>
</dbReference>
<dbReference type="GO" id="GO:0005737">
    <property type="term" value="C:cytoplasm"/>
    <property type="evidence" value="ECO:0007669"/>
    <property type="project" value="UniProtKB-SubCell"/>
</dbReference>
<dbReference type="Pfam" id="PF00171">
    <property type="entry name" value="Aldedh"/>
    <property type="match status" value="1"/>
</dbReference>
<dbReference type="KEGG" id="nmv:NITMOv2_3357"/>
<dbReference type="STRING" id="42253.NITMOv2_3357"/>
<dbReference type="CDD" id="cd07079">
    <property type="entry name" value="ALDH_F18-19_ProA-GPR"/>
    <property type="match status" value="1"/>
</dbReference>
<keyword evidence="4 7" id="KW-0521">NADP</keyword>